<dbReference type="eggNOG" id="COG2804">
    <property type="taxonomic scope" value="Bacteria"/>
</dbReference>
<organism evidence="7 8">
    <name type="scientific">Rubinisphaera brasiliensis (strain ATCC 49424 / DSM 5305 / JCM 21570 / IAM 15109 / NBRC 103401 / IFAM 1448)</name>
    <name type="common">Planctomyces brasiliensis</name>
    <dbReference type="NCBI Taxonomy" id="756272"/>
    <lineage>
        <taxon>Bacteria</taxon>
        <taxon>Pseudomonadati</taxon>
        <taxon>Planctomycetota</taxon>
        <taxon>Planctomycetia</taxon>
        <taxon>Planctomycetales</taxon>
        <taxon>Planctomycetaceae</taxon>
        <taxon>Rubinisphaera</taxon>
    </lineage>
</organism>
<keyword evidence="2" id="KW-0547">Nucleotide-binding</keyword>
<dbReference type="GO" id="GO:0016887">
    <property type="term" value="F:ATP hydrolysis activity"/>
    <property type="evidence" value="ECO:0007669"/>
    <property type="project" value="TreeGrafter"/>
</dbReference>
<dbReference type="AlphaFoldDB" id="F0ST47"/>
<evidence type="ECO:0000256" key="3">
    <source>
        <dbReference type="ARBA" id="ARBA00022840"/>
    </source>
</evidence>
<evidence type="ECO:0000256" key="5">
    <source>
        <dbReference type="SAM" id="SignalP"/>
    </source>
</evidence>
<comment type="similarity">
    <text evidence="1">Belongs to the GSP E family.</text>
</comment>
<dbReference type="KEGG" id="pbs:Plabr_1647"/>
<evidence type="ECO:0000259" key="6">
    <source>
        <dbReference type="PROSITE" id="PS00662"/>
    </source>
</evidence>
<evidence type="ECO:0000256" key="1">
    <source>
        <dbReference type="ARBA" id="ARBA00006611"/>
    </source>
</evidence>
<dbReference type="GO" id="GO:0005886">
    <property type="term" value="C:plasma membrane"/>
    <property type="evidence" value="ECO:0007669"/>
    <property type="project" value="TreeGrafter"/>
</dbReference>
<feature type="chain" id="PRO_5003260911" evidence="5">
    <location>
        <begin position="24"/>
        <end position="614"/>
    </location>
</feature>
<dbReference type="InterPro" id="IPR027417">
    <property type="entry name" value="P-loop_NTPase"/>
</dbReference>
<dbReference type="Proteomes" id="UP000006860">
    <property type="component" value="Chromosome"/>
</dbReference>
<dbReference type="GO" id="GO:0005524">
    <property type="term" value="F:ATP binding"/>
    <property type="evidence" value="ECO:0007669"/>
    <property type="project" value="UniProtKB-KW"/>
</dbReference>
<dbReference type="CDD" id="cd01129">
    <property type="entry name" value="PulE-GspE-like"/>
    <property type="match status" value="1"/>
</dbReference>
<dbReference type="SUPFAM" id="SSF52540">
    <property type="entry name" value="P-loop containing nucleoside triphosphate hydrolases"/>
    <property type="match status" value="1"/>
</dbReference>
<dbReference type="Gene3D" id="3.30.450.90">
    <property type="match status" value="1"/>
</dbReference>
<evidence type="ECO:0000256" key="2">
    <source>
        <dbReference type="ARBA" id="ARBA00022741"/>
    </source>
</evidence>
<dbReference type="PROSITE" id="PS00662">
    <property type="entry name" value="T2SP_E"/>
    <property type="match status" value="1"/>
</dbReference>
<dbReference type="PANTHER" id="PTHR30258:SF2">
    <property type="entry name" value="COMG OPERON PROTEIN 1"/>
    <property type="match status" value="1"/>
</dbReference>
<dbReference type="Gene3D" id="3.40.50.300">
    <property type="entry name" value="P-loop containing nucleotide triphosphate hydrolases"/>
    <property type="match status" value="1"/>
</dbReference>
<accession>F0ST47</accession>
<keyword evidence="8" id="KW-1185">Reference proteome</keyword>
<proteinExistence type="inferred from homology"/>
<protein>
    <submittedName>
        <fullName evidence="7">Type II secretion system protein E</fullName>
    </submittedName>
</protein>
<dbReference type="EMBL" id="CP002546">
    <property type="protein sequence ID" value="ADY59258.1"/>
    <property type="molecule type" value="Genomic_DNA"/>
</dbReference>
<reference evidence="8" key="1">
    <citation type="submission" date="2011-02" db="EMBL/GenBank/DDBJ databases">
        <title>The complete genome of Planctomyces brasiliensis DSM 5305.</title>
        <authorList>
            <person name="Lucas S."/>
            <person name="Copeland A."/>
            <person name="Lapidus A."/>
            <person name="Bruce D."/>
            <person name="Goodwin L."/>
            <person name="Pitluck S."/>
            <person name="Kyrpides N."/>
            <person name="Mavromatis K."/>
            <person name="Pagani I."/>
            <person name="Ivanova N."/>
            <person name="Ovchinnikova G."/>
            <person name="Lu M."/>
            <person name="Detter J.C."/>
            <person name="Han C."/>
            <person name="Land M."/>
            <person name="Hauser L."/>
            <person name="Markowitz V."/>
            <person name="Cheng J.-F."/>
            <person name="Hugenholtz P."/>
            <person name="Woyke T."/>
            <person name="Wu D."/>
            <person name="Tindall B."/>
            <person name="Pomrenke H.G."/>
            <person name="Brambilla E."/>
            <person name="Klenk H.-P."/>
            <person name="Eisen J.A."/>
        </authorList>
    </citation>
    <scope>NUCLEOTIDE SEQUENCE [LARGE SCALE GENOMIC DNA]</scope>
    <source>
        <strain evidence="8">ATCC 49424 / DSM 5305 / JCM 21570 / NBRC 103401 / IFAM 1448</strain>
    </source>
</reference>
<dbReference type="OrthoDB" id="244550at2"/>
<keyword evidence="4" id="KW-0472">Membrane</keyword>
<dbReference type="HOGENOM" id="CLU_013446_2_2_0"/>
<keyword evidence="4" id="KW-1133">Transmembrane helix</keyword>
<name>F0ST47_RUBBR</name>
<feature type="signal peptide" evidence="5">
    <location>
        <begin position="1"/>
        <end position="23"/>
    </location>
</feature>
<dbReference type="InterPro" id="IPR001482">
    <property type="entry name" value="T2SS/T4SS_dom"/>
</dbReference>
<feature type="transmembrane region" description="Helical" evidence="4">
    <location>
        <begin position="121"/>
        <end position="138"/>
    </location>
</feature>
<keyword evidence="4" id="KW-0812">Transmembrane</keyword>
<feature type="transmembrane region" description="Helical" evidence="4">
    <location>
        <begin position="83"/>
        <end position="101"/>
    </location>
</feature>
<dbReference type="Pfam" id="PF00437">
    <property type="entry name" value="T2SSE"/>
    <property type="match status" value="1"/>
</dbReference>
<keyword evidence="3" id="KW-0067">ATP-binding</keyword>
<dbReference type="PANTHER" id="PTHR30258">
    <property type="entry name" value="TYPE II SECRETION SYSTEM PROTEIN GSPE-RELATED"/>
    <property type="match status" value="1"/>
</dbReference>
<dbReference type="STRING" id="756272.Plabr_1647"/>
<dbReference type="RefSeq" id="WP_013627985.1">
    <property type="nucleotide sequence ID" value="NC_015174.1"/>
</dbReference>
<evidence type="ECO:0000313" key="8">
    <source>
        <dbReference type="Proteomes" id="UP000006860"/>
    </source>
</evidence>
<sequence>MSRSAWFLVVGLLVVIPFVSVQAQENAAPADSAAPTPATSATGAVSSPNGLPPNPFIFYRGNVTLDNQQILQGNASVTAPRKGFYISLWKFVPVVLLFFLWCGSSKWVDNDSKALKTRPQFWSTMLLLGGMVGFWLALGSPSYAFGLFICLVGFGAPLGSYIYERNQKVPDSAKVMTPRHIRSVVIRFLAKYGINITGGEAREQAVGPPITFIGRSKEGGRSKAVESSRGYMSAKELIYDAILRRATDIHLEPKEDEMSVRLRIDGVMYPTEPFDAAVGQNVINIIKVLSAMDITEKRKPQDGGFGAEMEFREIDFRVATQGTRFGEKMVMRILDQSNSVSSLSQLGMRKQLADKIRSVISEPHGLFLTCGPTGAGKSTTLYASLAEIDSYQRNIITIENPIEYKMKSVTQIEINDKAGQTFAGSLRSVLRQDPDVVMIGEIRDGETALIACQAANTGHMVFSTVHANETFSAMYRMLDLGVEPYMLSSSLSAILGQRLARRLCPDCRVPYKPKPEFLKKANLPVDKIENFYKPPANPETQCPTCGGLGYKGRIGVYELLDLNERMRDMIRDSASVTQLKAEARKNGMLYMREEGLRLVVKGVTSVDEMLRVVK</sequence>
<keyword evidence="5" id="KW-0732">Signal</keyword>
<gene>
    <name evidence="7" type="ordered locus">Plabr_1647</name>
</gene>
<feature type="domain" description="Bacterial type II secretion system protein E" evidence="6">
    <location>
        <begin position="430"/>
        <end position="444"/>
    </location>
</feature>
<evidence type="ECO:0000256" key="4">
    <source>
        <dbReference type="SAM" id="Phobius"/>
    </source>
</evidence>
<evidence type="ECO:0000313" key="7">
    <source>
        <dbReference type="EMBL" id="ADY59258.1"/>
    </source>
</evidence>